<dbReference type="PANTHER" id="PTHR11915">
    <property type="entry name" value="SPECTRIN/FILAMIN RELATED CYTOSKELETAL PROTEIN"/>
    <property type="match status" value="1"/>
</dbReference>
<dbReference type="AlphaFoldDB" id="A0A6B0RWC5"/>
<name>A0A6B0RWC5_9CETA</name>
<accession>A0A6B0RWC5</accession>
<evidence type="ECO:0000256" key="1">
    <source>
        <dbReference type="ARBA" id="ARBA00023203"/>
    </source>
</evidence>
<reference evidence="2" key="1">
    <citation type="submission" date="2019-10" db="EMBL/GenBank/DDBJ databases">
        <title>The sequence and de novo assembly of the wild yak genome.</title>
        <authorList>
            <person name="Liu Y."/>
        </authorList>
    </citation>
    <scope>NUCLEOTIDE SEQUENCE [LARGE SCALE GENOMIC DNA]</scope>
    <source>
        <strain evidence="2">WY2019</strain>
    </source>
</reference>
<evidence type="ECO:0000313" key="3">
    <source>
        <dbReference type="Proteomes" id="UP000322234"/>
    </source>
</evidence>
<organism evidence="2 3">
    <name type="scientific">Bos mutus</name>
    <name type="common">wild yak</name>
    <dbReference type="NCBI Taxonomy" id="72004"/>
    <lineage>
        <taxon>Eukaryota</taxon>
        <taxon>Metazoa</taxon>
        <taxon>Chordata</taxon>
        <taxon>Craniata</taxon>
        <taxon>Vertebrata</taxon>
        <taxon>Euteleostomi</taxon>
        <taxon>Mammalia</taxon>
        <taxon>Eutheria</taxon>
        <taxon>Laurasiatheria</taxon>
        <taxon>Artiodactyla</taxon>
        <taxon>Ruminantia</taxon>
        <taxon>Pecora</taxon>
        <taxon>Bovidae</taxon>
        <taxon>Bovinae</taxon>
        <taxon>Bos</taxon>
    </lineage>
</organism>
<comment type="caution">
    <text evidence="2">The sequence shown here is derived from an EMBL/GenBank/DDBJ whole genome shotgun (WGS) entry which is preliminary data.</text>
</comment>
<dbReference type="Proteomes" id="UP000322234">
    <property type="component" value="Unassembled WGS sequence"/>
</dbReference>
<dbReference type="GO" id="GO:0003779">
    <property type="term" value="F:actin binding"/>
    <property type="evidence" value="ECO:0007669"/>
    <property type="project" value="UniProtKB-KW"/>
</dbReference>
<keyword evidence="3" id="KW-1185">Reference proteome</keyword>
<dbReference type="EMBL" id="VBQZ03000081">
    <property type="protein sequence ID" value="MXQ92284.1"/>
    <property type="molecule type" value="Genomic_DNA"/>
</dbReference>
<proteinExistence type="predicted"/>
<sequence length="200" mass="22213">MKKTDCLKENEMEGRLQSQDLGKHLTGVEDLLQLHELVEADIAVQAERVRAVSASALRFCDPGKVLGALQIEKCKNLNHIEFRFIGVRAHILFQGELVRLIVWVGEVGLEGNSSYMLSNIMANYGMKKLNSSGPDDLHLCDCDPPQSCDPLSRWNSRSLHWGCSRKNLSYKYCPEGGDGAGREGEIRSASTVPPFNIAVR</sequence>
<evidence type="ECO:0000313" key="2">
    <source>
        <dbReference type="EMBL" id="MXQ92284.1"/>
    </source>
</evidence>
<gene>
    <name evidence="2" type="ORF">E5288_WYG014957</name>
</gene>
<dbReference type="InterPro" id="IPR002017">
    <property type="entry name" value="Spectrin_repeat"/>
</dbReference>
<protein>
    <submittedName>
        <fullName evidence="2">Uncharacterized protein</fullName>
    </submittedName>
</protein>
<dbReference type="SUPFAM" id="SSF46966">
    <property type="entry name" value="Spectrin repeat"/>
    <property type="match status" value="1"/>
</dbReference>
<dbReference type="Gene3D" id="1.20.58.60">
    <property type="match status" value="1"/>
</dbReference>
<dbReference type="Pfam" id="PF00435">
    <property type="entry name" value="Spectrin"/>
    <property type="match status" value="1"/>
</dbReference>
<keyword evidence="1" id="KW-0009">Actin-binding</keyword>